<sequence length="508" mass="55593">MLKFLARRLGLALGILFVLSILMYLLLDVALDPLDDLRTNPSPNRPVMIANRVAMLELDQPVWVRYLHWLGRFVQGNFGMAWRSGQPVNAILSTAIPTSIQLVFASTVIAILLGVTIGVVSALRQYTAFDYAITFVSFLMYSLPIFWVAVLLKQFLAIGLNDYINEPTINWMIVGGVALVSGLFWVGAIGGEPRKKLMVFVCAFAATFGVLAYALLSGWVQHPSIGIIGVSLMALATAFVVSVLFAGLNNRRALGAALTAAVVGIGAWYGCQWLFFYVEMSMLWMLGLLVLAIAVGALIGWLWGGPDRAVSMRGAVIVSIVVSVLVFIDRVFQGWQQYSQMGTIRGRPIATIGAETPGLGGDFWITQLDRFTHLLLPTIALVLISFATYTRYQRGAMLEVMNQDYIRTARSKGLPERLVIVRHALRNALMPLASIVPVDFIAMIGGAVITETIFSWAGMGRMFVTSLAQSEVDPIMVYVMITGGLAMVANLIADFLYAVIDPRIRVDA</sequence>
<dbReference type="Proteomes" id="UP000291933">
    <property type="component" value="Unassembled WGS sequence"/>
</dbReference>
<evidence type="ECO:0000313" key="9">
    <source>
        <dbReference type="EMBL" id="TBT94265.1"/>
    </source>
</evidence>
<feature type="transmembrane region" description="Helical" evidence="7">
    <location>
        <begin position="477"/>
        <end position="500"/>
    </location>
</feature>
<evidence type="ECO:0000256" key="2">
    <source>
        <dbReference type="ARBA" id="ARBA00022448"/>
    </source>
</evidence>
<feature type="transmembrane region" description="Helical" evidence="7">
    <location>
        <begin position="282"/>
        <end position="303"/>
    </location>
</feature>
<dbReference type="Gene3D" id="1.10.3720.10">
    <property type="entry name" value="MetI-like"/>
    <property type="match status" value="1"/>
</dbReference>
<evidence type="ECO:0000313" key="10">
    <source>
        <dbReference type="Proteomes" id="UP000291933"/>
    </source>
</evidence>
<feature type="transmembrane region" description="Helical" evidence="7">
    <location>
        <begin position="253"/>
        <end position="276"/>
    </location>
</feature>
<dbReference type="PRINTS" id="PR00173">
    <property type="entry name" value="EDTRNSPORT"/>
</dbReference>
<dbReference type="AlphaFoldDB" id="A0A4Q9KJD8"/>
<gene>
    <name evidence="9" type="ORF">ET996_11225</name>
</gene>
<feature type="transmembrane region" description="Helical" evidence="7">
    <location>
        <begin position="371"/>
        <end position="389"/>
    </location>
</feature>
<evidence type="ECO:0000259" key="8">
    <source>
        <dbReference type="PROSITE" id="PS50928"/>
    </source>
</evidence>
<dbReference type="OrthoDB" id="147688at2"/>
<comment type="subcellular location">
    <subcellularLocation>
        <location evidence="1 7">Cell membrane</location>
        <topology evidence="1 7">Multi-pass membrane protein</topology>
    </subcellularLocation>
</comment>
<dbReference type="PANTHER" id="PTHR43163:SF9">
    <property type="entry name" value="ABC TRANSPORTER PERMEASE PROTEIN"/>
    <property type="match status" value="1"/>
</dbReference>
<keyword evidence="2 7" id="KW-0813">Transport</keyword>
<evidence type="ECO:0000256" key="1">
    <source>
        <dbReference type="ARBA" id="ARBA00004651"/>
    </source>
</evidence>
<keyword evidence="5 7" id="KW-1133">Transmembrane helix</keyword>
<evidence type="ECO:0000256" key="5">
    <source>
        <dbReference type="ARBA" id="ARBA00022989"/>
    </source>
</evidence>
<accession>A0A4Q9KJD8</accession>
<evidence type="ECO:0000256" key="6">
    <source>
        <dbReference type="ARBA" id="ARBA00023136"/>
    </source>
</evidence>
<feature type="transmembrane region" description="Helical" evidence="7">
    <location>
        <begin position="310"/>
        <end position="328"/>
    </location>
</feature>
<dbReference type="RefSeq" id="WP_131172654.1">
    <property type="nucleotide sequence ID" value="NZ_FXTL01000015.1"/>
</dbReference>
<keyword evidence="6 7" id="KW-0472">Membrane</keyword>
<dbReference type="PROSITE" id="PS50928">
    <property type="entry name" value="ABC_TM1"/>
    <property type="match status" value="1"/>
</dbReference>
<feature type="transmembrane region" description="Helical" evidence="7">
    <location>
        <begin position="9"/>
        <end position="27"/>
    </location>
</feature>
<feature type="transmembrane region" description="Helical" evidence="7">
    <location>
        <begin position="225"/>
        <end position="246"/>
    </location>
</feature>
<feature type="transmembrane region" description="Helical" evidence="7">
    <location>
        <begin position="432"/>
        <end position="457"/>
    </location>
</feature>
<dbReference type="PANTHER" id="PTHR43163">
    <property type="entry name" value="DIPEPTIDE TRANSPORT SYSTEM PERMEASE PROTEIN DPPB-RELATED"/>
    <property type="match status" value="1"/>
</dbReference>
<keyword evidence="3" id="KW-1003">Cell membrane</keyword>
<evidence type="ECO:0000256" key="4">
    <source>
        <dbReference type="ARBA" id="ARBA00022692"/>
    </source>
</evidence>
<evidence type="ECO:0000256" key="7">
    <source>
        <dbReference type="RuleBase" id="RU363032"/>
    </source>
</evidence>
<dbReference type="EMBL" id="SDMR01000015">
    <property type="protein sequence ID" value="TBT94265.1"/>
    <property type="molecule type" value="Genomic_DNA"/>
</dbReference>
<dbReference type="InterPro" id="IPR000515">
    <property type="entry name" value="MetI-like"/>
</dbReference>
<feature type="transmembrane region" description="Helical" evidence="7">
    <location>
        <begin position="197"/>
        <end position="219"/>
    </location>
</feature>
<organism evidence="9 10">
    <name type="scientific">Propioniciclava tarda</name>
    <dbReference type="NCBI Taxonomy" id="433330"/>
    <lineage>
        <taxon>Bacteria</taxon>
        <taxon>Bacillati</taxon>
        <taxon>Actinomycetota</taxon>
        <taxon>Actinomycetes</taxon>
        <taxon>Propionibacteriales</taxon>
        <taxon>Propionibacteriaceae</taxon>
        <taxon>Propioniciclava</taxon>
    </lineage>
</organism>
<feature type="transmembrane region" description="Helical" evidence="7">
    <location>
        <begin position="168"/>
        <end position="190"/>
    </location>
</feature>
<dbReference type="GO" id="GO:0055085">
    <property type="term" value="P:transmembrane transport"/>
    <property type="evidence" value="ECO:0007669"/>
    <property type="project" value="InterPro"/>
</dbReference>
<protein>
    <submittedName>
        <fullName evidence="9">ABC transporter permease</fullName>
    </submittedName>
</protein>
<dbReference type="Pfam" id="PF00528">
    <property type="entry name" value="BPD_transp_1"/>
    <property type="match status" value="1"/>
</dbReference>
<dbReference type="CDD" id="cd06261">
    <property type="entry name" value="TM_PBP2"/>
    <property type="match status" value="2"/>
</dbReference>
<feature type="domain" description="ABC transmembrane type-1" evidence="8">
    <location>
        <begin position="96"/>
        <end position="497"/>
    </location>
</feature>
<feature type="transmembrane region" description="Helical" evidence="7">
    <location>
        <begin position="135"/>
        <end position="156"/>
    </location>
</feature>
<reference evidence="9 10" key="1">
    <citation type="submission" date="2019-01" db="EMBL/GenBank/DDBJ databases">
        <title>Lactibacter flavus gen. nov., sp. nov., a novel bacterium of the family Propionibacteriaceae isolated from raw milk and dairy products.</title>
        <authorList>
            <person name="Huptas C."/>
            <person name="Wenning M."/>
            <person name="Breitenwieser F."/>
            <person name="Doll E."/>
            <person name="Von Neubeck M."/>
            <person name="Busse H.-J."/>
            <person name="Scherer S."/>
        </authorList>
    </citation>
    <scope>NUCLEOTIDE SEQUENCE [LARGE SCALE GENOMIC DNA]</scope>
    <source>
        <strain evidence="9 10">DSM 22130</strain>
    </source>
</reference>
<keyword evidence="4 7" id="KW-0812">Transmembrane</keyword>
<name>A0A4Q9KJD8_PROTD</name>
<proteinExistence type="inferred from homology"/>
<dbReference type="GO" id="GO:0005886">
    <property type="term" value="C:plasma membrane"/>
    <property type="evidence" value="ECO:0007669"/>
    <property type="project" value="UniProtKB-SubCell"/>
</dbReference>
<feature type="transmembrane region" description="Helical" evidence="7">
    <location>
        <begin position="102"/>
        <end position="123"/>
    </location>
</feature>
<comment type="similarity">
    <text evidence="7">Belongs to the binding-protein-dependent transport system permease family.</text>
</comment>
<comment type="caution">
    <text evidence="9">The sequence shown here is derived from an EMBL/GenBank/DDBJ whole genome shotgun (WGS) entry which is preliminary data.</text>
</comment>
<evidence type="ECO:0000256" key="3">
    <source>
        <dbReference type="ARBA" id="ARBA00022475"/>
    </source>
</evidence>
<dbReference type="InterPro" id="IPR035906">
    <property type="entry name" value="MetI-like_sf"/>
</dbReference>
<keyword evidence="10" id="KW-1185">Reference proteome</keyword>